<name>A0AAV6YA93_9LAMI</name>
<protein>
    <recommendedName>
        <fullName evidence="4">Replication factor A C-terminal domain-containing protein</fullName>
    </recommendedName>
</protein>
<feature type="region of interest" description="Disordered" evidence="1">
    <location>
        <begin position="359"/>
        <end position="381"/>
    </location>
</feature>
<proteinExistence type="predicted"/>
<dbReference type="AlphaFoldDB" id="A0AAV6YA93"/>
<gene>
    <name evidence="2" type="ORF">BUALT_Bualt02G0195900</name>
</gene>
<evidence type="ECO:0000256" key="1">
    <source>
        <dbReference type="SAM" id="MobiDB-lite"/>
    </source>
</evidence>
<keyword evidence="3" id="KW-1185">Reference proteome</keyword>
<sequence>MSDPNMLRRLRYARRSHQQREVDLSRNRMAYQKKKKKLDARCSESGDADASILRGIGVGPPLHVGITDEVNLITNRSHATVSLDVVGESFREFHQQSTEQPVTTVEEIREKRKNMARLREIVELKEYISNIGSSTNVPNFPLMNISALLNWSEYGKVKIVAKARVTEFDQRCFYMSCDTCTSATNAELDWEFECTRCRETRVAIPRAKVVLTLYDSSAEIDCLGFGEIAERFIGKPATVLKLKGVNGFLGETNNSLEGDTYSLIIKKMVITRNGIGLDQYIIVDAQSTNNSVLSGEYVDRAVPEGRHEEKNISDSYDDLGDDIHSNVMSLKSNSKGKAIVDDSQCDNDEGDQSFLIIQNDNSPSKTISDDPKVSPSRTARKTARKLFLKDELDDDDVPIMSTFKRKK</sequence>
<accession>A0AAV6YA93</accession>
<evidence type="ECO:0000313" key="2">
    <source>
        <dbReference type="EMBL" id="KAG8389117.1"/>
    </source>
</evidence>
<evidence type="ECO:0008006" key="4">
    <source>
        <dbReference type="Google" id="ProtNLM"/>
    </source>
</evidence>
<organism evidence="2 3">
    <name type="scientific">Buddleja alternifolia</name>
    <dbReference type="NCBI Taxonomy" id="168488"/>
    <lineage>
        <taxon>Eukaryota</taxon>
        <taxon>Viridiplantae</taxon>
        <taxon>Streptophyta</taxon>
        <taxon>Embryophyta</taxon>
        <taxon>Tracheophyta</taxon>
        <taxon>Spermatophyta</taxon>
        <taxon>Magnoliopsida</taxon>
        <taxon>eudicotyledons</taxon>
        <taxon>Gunneridae</taxon>
        <taxon>Pentapetalae</taxon>
        <taxon>asterids</taxon>
        <taxon>lamiids</taxon>
        <taxon>Lamiales</taxon>
        <taxon>Scrophulariaceae</taxon>
        <taxon>Buddlejeae</taxon>
        <taxon>Buddleja</taxon>
    </lineage>
</organism>
<dbReference type="Gene3D" id="2.40.50.140">
    <property type="entry name" value="Nucleic acid-binding proteins"/>
    <property type="match status" value="1"/>
</dbReference>
<dbReference type="InterPro" id="IPR012340">
    <property type="entry name" value="NA-bd_OB-fold"/>
</dbReference>
<dbReference type="EMBL" id="WHWC01000002">
    <property type="protein sequence ID" value="KAG8389117.1"/>
    <property type="molecule type" value="Genomic_DNA"/>
</dbReference>
<evidence type="ECO:0000313" key="3">
    <source>
        <dbReference type="Proteomes" id="UP000826271"/>
    </source>
</evidence>
<comment type="caution">
    <text evidence="2">The sequence shown here is derived from an EMBL/GenBank/DDBJ whole genome shotgun (WGS) entry which is preliminary data.</text>
</comment>
<reference evidence="2" key="1">
    <citation type="submission" date="2019-10" db="EMBL/GenBank/DDBJ databases">
        <authorList>
            <person name="Zhang R."/>
            <person name="Pan Y."/>
            <person name="Wang J."/>
            <person name="Ma R."/>
            <person name="Yu S."/>
        </authorList>
    </citation>
    <scope>NUCLEOTIDE SEQUENCE</scope>
    <source>
        <strain evidence="2">LA-IB0</strain>
        <tissue evidence="2">Leaf</tissue>
    </source>
</reference>
<dbReference type="Proteomes" id="UP000826271">
    <property type="component" value="Unassembled WGS sequence"/>
</dbReference>
<dbReference type="SUPFAM" id="SSF50249">
    <property type="entry name" value="Nucleic acid-binding proteins"/>
    <property type="match status" value="1"/>
</dbReference>